<dbReference type="Proteomes" id="UP000515204">
    <property type="component" value="Unplaced"/>
</dbReference>
<reference evidence="4" key="1">
    <citation type="submission" date="2025-08" db="UniProtKB">
        <authorList>
            <consortium name="RefSeq"/>
        </authorList>
    </citation>
    <scope>IDENTIFICATION</scope>
</reference>
<feature type="region of interest" description="Disordered" evidence="1">
    <location>
        <begin position="55"/>
        <end position="76"/>
    </location>
</feature>
<dbReference type="KEGG" id="dqu:106740840"/>
<evidence type="ECO:0000313" key="4">
    <source>
        <dbReference type="RefSeq" id="XP_014467762.1"/>
    </source>
</evidence>
<dbReference type="OrthoDB" id="8123139at2759"/>
<dbReference type="GeneID" id="106740840"/>
<feature type="region of interest" description="Disordered" evidence="1">
    <location>
        <begin position="545"/>
        <end position="566"/>
    </location>
</feature>
<protein>
    <submittedName>
        <fullName evidence="4">Uncharacterized protein LOC106740840 isoform X1</fullName>
    </submittedName>
</protein>
<sequence>MTTTDSRCTRYATRVVISPDGIVNDEISNILSELSESDVEGIEEISSEGEHIVSDAKQKHDVEQDPSLSDNSSDRAIDDANEDVYVGRDKITLWRKTPCASGTADTFKEAIKKESVRHEGKKCGIVDEASALFEIIDNGMLEEIVACTNLLIEHKRLSRTYSRERDVKWMTRAELLALIGLLYLTGVKRANHTNLLELWTDDGTGLEICRSTMSYRRFLFLLDCLRFDDRSTRTMRLRTDKLALVRNVWEKFVQNCRDSYSPSEQLAVGDRLQAFRGSKCNFVQYMANRSCTTAKYGLRIVVLVDIKTSFTCNMELCCGQQPDGPYRLSDDPAAVVHRLIDHVKGSFANVVTCDGRYASYPLVVSFLDDGVTFLGAVGTARPEVPLCFLPRKSRPAGSSLFGFRDDVTLVSHVSHEKNKKTLIMLSSRHHSVELDPRTNRPVIVEEYSAAKDAMDAVERTRATHSVSRRTTRWPLAVFFALLDVAGMNAQVLYNVSRRESPQKYRRVFLKNLALALLKPQLQERAKIKTLPVNIRAVILHQVGGCEGNPQQDEQGSSRKRSHEVMSEDGAVRKKGRCFMCGRAKNTSTTLKCHTCSRFTCKRHMACIKYTCEKCETKTDEGDISNPVSIKERLHWK</sequence>
<evidence type="ECO:0000256" key="1">
    <source>
        <dbReference type="SAM" id="MobiDB-lite"/>
    </source>
</evidence>
<dbReference type="PANTHER" id="PTHR46599">
    <property type="entry name" value="PIGGYBAC TRANSPOSABLE ELEMENT-DERIVED PROTEIN 4"/>
    <property type="match status" value="1"/>
</dbReference>
<accession>A0A6P3WPI0</accession>
<organism evidence="3 4">
    <name type="scientific">Dinoponera quadriceps</name>
    <name type="common">South American ant</name>
    <dbReference type="NCBI Taxonomy" id="609295"/>
    <lineage>
        <taxon>Eukaryota</taxon>
        <taxon>Metazoa</taxon>
        <taxon>Ecdysozoa</taxon>
        <taxon>Arthropoda</taxon>
        <taxon>Hexapoda</taxon>
        <taxon>Insecta</taxon>
        <taxon>Pterygota</taxon>
        <taxon>Neoptera</taxon>
        <taxon>Endopterygota</taxon>
        <taxon>Hymenoptera</taxon>
        <taxon>Apocrita</taxon>
        <taxon>Aculeata</taxon>
        <taxon>Formicoidea</taxon>
        <taxon>Formicidae</taxon>
        <taxon>Ponerinae</taxon>
        <taxon>Ponerini</taxon>
        <taxon>Dinoponera</taxon>
    </lineage>
</organism>
<dbReference type="PANTHER" id="PTHR46599:SF3">
    <property type="entry name" value="PIGGYBAC TRANSPOSABLE ELEMENT-DERIVED PROTEIN 4"/>
    <property type="match status" value="1"/>
</dbReference>
<dbReference type="InterPro" id="IPR029526">
    <property type="entry name" value="PGBD"/>
</dbReference>
<dbReference type="RefSeq" id="XP_014467762.1">
    <property type="nucleotide sequence ID" value="XM_014612276.1"/>
</dbReference>
<evidence type="ECO:0000259" key="2">
    <source>
        <dbReference type="Pfam" id="PF13843"/>
    </source>
</evidence>
<evidence type="ECO:0000313" key="3">
    <source>
        <dbReference type="Proteomes" id="UP000515204"/>
    </source>
</evidence>
<gene>
    <name evidence="4" type="primary">LOC106740840</name>
</gene>
<dbReference type="AlphaFoldDB" id="A0A6P3WPI0"/>
<feature type="domain" description="PiggyBac transposable element-derived protein" evidence="2">
    <location>
        <begin position="135"/>
        <end position="489"/>
    </location>
</feature>
<dbReference type="Pfam" id="PF13843">
    <property type="entry name" value="DDE_Tnp_1_7"/>
    <property type="match status" value="1"/>
</dbReference>
<proteinExistence type="predicted"/>
<keyword evidence="3" id="KW-1185">Reference proteome</keyword>
<name>A0A6P3WPI0_DINQU</name>